<evidence type="ECO:0000259" key="1">
    <source>
        <dbReference type="Pfam" id="PF16363"/>
    </source>
</evidence>
<dbReference type="Proteomes" id="UP000574067">
    <property type="component" value="Unassembled WGS sequence"/>
</dbReference>
<dbReference type="InterPro" id="IPR016040">
    <property type="entry name" value="NAD(P)-bd_dom"/>
</dbReference>
<dbReference type="NCBIfam" id="TIGR02622">
    <property type="entry name" value="CDP_4_6_dhtase"/>
    <property type="match status" value="1"/>
</dbReference>
<evidence type="ECO:0000313" key="2">
    <source>
        <dbReference type="EMBL" id="NML14872.1"/>
    </source>
</evidence>
<keyword evidence="2" id="KW-0456">Lyase</keyword>
<evidence type="ECO:0000313" key="3">
    <source>
        <dbReference type="Proteomes" id="UP000574067"/>
    </source>
</evidence>
<dbReference type="EC" id="4.2.1.45" evidence="2"/>
<dbReference type="InterPro" id="IPR013445">
    <property type="entry name" value="CDP_4_6_deHydtase"/>
</dbReference>
<gene>
    <name evidence="2" type="primary">rfbG</name>
    <name evidence="2" type="ORF">HHL10_07775</name>
</gene>
<comment type="caution">
    <text evidence="2">The sequence shown here is derived from an EMBL/GenBank/DDBJ whole genome shotgun (WGS) entry which is preliminary data.</text>
</comment>
<proteinExistence type="predicted"/>
<keyword evidence="3" id="KW-1185">Reference proteome</keyword>
<organism evidence="2 3">
    <name type="scientific">Azohydromonas caseinilytica</name>
    <dbReference type="NCBI Taxonomy" id="2728836"/>
    <lineage>
        <taxon>Bacteria</taxon>
        <taxon>Pseudomonadati</taxon>
        <taxon>Pseudomonadota</taxon>
        <taxon>Betaproteobacteria</taxon>
        <taxon>Burkholderiales</taxon>
        <taxon>Sphaerotilaceae</taxon>
        <taxon>Azohydromonas</taxon>
    </lineage>
</organism>
<dbReference type="CDD" id="cd05252">
    <property type="entry name" value="CDP_GD_SDR_e"/>
    <property type="match status" value="1"/>
</dbReference>
<sequence>MDSGFWRHRRVFVTGHTGFKGSWLTLWLRALGAEVAGYALAPPTEPALFDIARAGQGITHHLGDVRDPARLQAALVDFAPEVVIHMAAQPLVRASYTDPVGTYATNVMGTVHLLEAVRRAGSVRAVVNVTTDKCYENREWLWGYREDEAMGGHDPYSSSKGCAELVTAAWRRSFLHQGVAVASARAGNVIGGGDWAAERLVPDVLKAFAQGEPVVLRNPLAVRPWQHVLEPLCGYLTLAQRLHEQGQAFAEGWNFGPADDDARPVGQVVQGLAALWGEGAHWRQDPAAQPHEAQLLKLDCSKARQRLRWQPRWGLDETLRRIVAWHRAWLGGADMREHCLQEINDYMHQGQR</sequence>
<dbReference type="GO" id="GO:0047733">
    <property type="term" value="F:CDP-glucose 4,6-dehydratase activity"/>
    <property type="evidence" value="ECO:0007669"/>
    <property type="project" value="UniProtKB-EC"/>
</dbReference>
<dbReference type="RefSeq" id="WP_169159782.1">
    <property type="nucleotide sequence ID" value="NZ_JABBFW010000004.1"/>
</dbReference>
<dbReference type="EMBL" id="JABBFW010000004">
    <property type="protein sequence ID" value="NML14872.1"/>
    <property type="molecule type" value="Genomic_DNA"/>
</dbReference>
<dbReference type="SUPFAM" id="SSF51735">
    <property type="entry name" value="NAD(P)-binding Rossmann-fold domains"/>
    <property type="match status" value="1"/>
</dbReference>
<dbReference type="Gene3D" id="3.90.25.10">
    <property type="entry name" value="UDP-galactose 4-epimerase, domain 1"/>
    <property type="match status" value="1"/>
</dbReference>
<name>A0A848F652_9BURK</name>
<reference evidence="2 3" key="1">
    <citation type="submission" date="2020-04" db="EMBL/GenBank/DDBJ databases">
        <title>Azohydromonas sp. isolated from soil.</title>
        <authorList>
            <person name="Dahal R.H."/>
        </authorList>
    </citation>
    <scope>NUCLEOTIDE SEQUENCE [LARGE SCALE GENOMIC DNA]</scope>
    <source>
        <strain evidence="2 3">G-1-1-14</strain>
    </source>
</reference>
<dbReference type="PANTHER" id="PTHR43000">
    <property type="entry name" value="DTDP-D-GLUCOSE 4,6-DEHYDRATASE-RELATED"/>
    <property type="match status" value="1"/>
</dbReference>
<accession>A0A848F652</accession>
<feature type="domain" description="NAD(P)-binding" evidence="1">
    <location>
        <begin position="12"/>
        <end position="321"/>
    </location>
</feature>
<dbReference type="AlphaFoldDB" id="A0A848F652"/>
<dbReference type="InterPro" id="IPR036291">
    <property type="entry name" value="NAD(P)-bd_dom_sf"/>
</dbReference>
<dbReference type="Pfam" id="PF16363">
    <property type="entry name" value="GDP_Man_Dehyd"/>
    <property type="match status" value="1"/>
</dbReference>
<protein>
    <submittedName>
        <fullName evidence="2">CDP-glucose 4,6-dehydratase</fullName>
        <ecNumber evidence="2">4.2.1.45</ecNumber>
    </submittedName>
</protein>
<dbReference type="Gene3D" id="3.40.50.720">
    <property type="entry name" value="NAD(P)-binding Rossmann-like Domain"/>
    <property type="match status" value="1"/>
</dbReference>